<evidence type="ECO:0000313" key="4">
    <source>
        <dbReference type="Proteomes" id="UP001215503"/>
    </source>
</evidence>
<evidence type="ECO:0000259" key="2">
    <source>
        <dbReference type="Pfam" id="PF04366"/>
    </source>
</evidence>
<evidence type="ECO:0000313" key="3">
    <source>
        <dbReference type="EMBL" id="MDF2094910.1"/>
    </source>
</evidence>
<feature type="chain" id="PRO_5047216640" evidence="1">
    <location>
        <begin position="33"/>
        <end position="233"/>
    </location>
</feature>
<sequence length="233" mass="24430">MHSSILRPALPRLLMLLLAAAMLLGLQQPAAADDRDDAADLVERSRLTLTSLLRDPQYEQLQPYLEAASGVIIFPQLVRGGFIIGAEGGSGVLLARGADNVWGPPAFVRLTAGSIGLQIGGQVSETVLVIMNDGALDAVLARKFSFGGDLSIAVGPVGQGVRASSTANFGGDIVAFSRNQGLFGGGSLEGAALTPRDSLNAAYYDAPDATSFEITVERRYRNPQAEPLIEVLP</sequence>
<dbReference type="RefSeq" id="WP_275819817.1">
    <property type="nucleotide sequence ID" value="NZ_JARHUD010000001.1"/>
</dbReference>
<dbReference type="PANTHER" id="PTHR15629">
    <property type="entry name" value="SH3YL1 PROTEIN"/>
    <property type="match status" value="1"/>
</dbReference>
<proteinExistence type="predicted"/>
<organism evidence="3 4">
    <name type="scientific">Aquibaculum arenosum</name>
    <dbReference type="NCBI Taxonomy" id="3032591"/>
    <lineage>
        <taxon>Bacteria</taxon>
        <taxon>Pseudomonadati</taxon>
        <taxon>Pseudomonadota</taxon>
        <taxon>Alphaproteobacteria</taxon>
        <taxon>Rhodospirillales</taxon>
        <taxon>Rhodovibrionaceae</taxon>
        <taxon>Aquibaculum</taxon>
    </lineage>
</organism>
<dbReference type="EMBL" id="JARHUD010000001">
    <property type="protein sequence ID" value="MDF2094910.1"/>
    <property type="molecule type" value="Genomic_DNA"/>
</dbReference>
<protein>
    <submittedName>
        <fullName evidence="3">Lipid-binding SYLF domain-containing protein</fullName>
    </submittedName>
</protein>
<name>A0ABT5YIZ5_9PROT</name>
<accession>A0ABT5YIZ5</accession>
<dbReference type="InterPro" id="IPR051702">
    <property type="entry name" value="SH3_domain_YSC84-like"/>
</dbReference>
<comment type="caution">
    <text evidence="3">The sequence shown here is derived from an EMBL/GenBank/DDBJ whole genome shotgun (WGS) entry which is preliminary data.</text>
</comment>
<evidence type="ECO:0000256" key="1">
    <source>
        <dbReference type="SAM" id="SignalP"/>
    </source>
</evidence>
<feature type="domain" description="Ysc84 actin-binding" evidence="2">
    <location>
        <begin position="112"/>
        <end position="232"/>
    </location>
</feature>
<gene>
    <name evidence="3" type="ORF">P2G67_02835</name>
</gene>
<keyword evidence="1" id="KW-0732">Signal</keyword>
<dbReference type="Proteomes" id="UP001215503">
    <property type="component" value="Unassembled WGS sequence"/>
</dbReference>
<feature type="signal peptide" evidence="1">
    <location>
        <begin position="1"/>
        <end position="32"/>
    </location>
</feature>
<reference evidence="3 4" key="1">
    <citation type="submission" date="2023-03" db="EMBL/GenBank/DDBJ databases">
        <title>Fodinicurvata sp. CAU 1616 isolated from sea sendiment.</title>
        <authorList>
            <person name="Kim W."/>
        </authorList>
    </citation>
    <scope>NUCLEOTIDE SEQUENCE [LARGE SCALE GENOMIC DNA]</scope>
    <source>
        <strain evidence="3 4">CAU 1616</strain>
    </source>
</reference>
<keyword evidence="4" id="KW-1185">Reference proteome</keyword>
<dbReference type="PANTHER" id="PTHR15629:SF2">
    <property type="entry name" value="SH3 DOMAIN-CONTAINING YSC84-LIKE PROTEIN 1"/>
    <property type="match status" value="1"/>
</dbReference>
<dbReference type="CDD" id="cd11524">
    <property type="entry name" value="SYLF"/>
    <property type="match status" value="1"/>
</dbReference>
<dbReference type="InterPro" id="IPR007461">
    <property type="entry name" value="Ysc84_actin-binding"/>
</dbReference>
<dbReference type="Pfam" id="PF04366">
    <property type="entry name" value="Ysc84"/>
    <property type="match status" value="1"/>
</dbReference>